<accession>A0A2J6QBG4</accession>
<protein>
    <submittedName>
        <fullName evidence="1">Uncharacterized protein</fullName>
    </submittedName>
</protein>
<gene>
    <name evidence="1" type="ORF">NA56DRAFT_701006</name>
</gene>
<dbReference type="EMBL" id="KZ613474">
    <property type="protein sequence ID" value="PMD23610.1"/>
    <property type="molecule type" value="Genomic_DNA"/>
</dbReference>
<evidence type="ECO:0000313" key="1">
    <source>
        <dbReference type="EMBL" id="PMD23610.1"/>
    </source>
</evidence>
<proteinExistence type="predicted"/>
<organism evidence="1 2">
    <name type="scientific">Hyaloscypha hepaticicola</name>
    <dbReference type="NCBI Taxonomy" id="2082293"/>
    <lineage>
        <taxon>Eukaryota</taxon>
        <taxon>Fungi</taxon>
        <taxon>Dikarya</taxon>
        <taxon>Ascomycota</taxon>
        <taxon>Pezizomycotina</taxon>
        <taxon>Leotiomycetes</taxon>
        <taxon>Helotiales</taxon>
        <taxon>Hyaloscyphaceae</taxon>
        <taxon>Hyaloscypha</taxon>
    </lineage>
</organism>
<reference evidence="1 2" key="1">
    <citation type="submission" date="2016-05" db="EMBL/GenBank/DDBJ databases">
        <title>A degradative enzymes factory behind the ericoid mycorrhizal symbiosis.</title>
        <authorList>
            <consortium name="DOE Joint Genome Institute"/>
            <person name="Martino E."/>
            <person name="Morin E."/>
            <person name="Grelet G."/>
            <person name="Kuo A."/>
            <person name="Kohler A."/>
            <person name="Daghino S."/>
            <person name="Barry K."/>
            <person name="Choi C."/>
            <person name="Cichocki N."/>
            <person name="Clum A."/>
            <person name="Copeland A."/>
            <person name="Hainaut M."/>
            <person name="Haridas S."/>
            <person name="Labutti K."/>
            <person name="Lindquist E."/>
            <person name="Lipzen A."/>
            <person name="Khouja H.-R."/>
            <person name="Murat C."/>
            <person name="Ohm R."/>
            <person name="Olson A."/>
            <person name="Spatafora J."/>
            <person name="Veneault-Fourrey C."/>
            <person name="Henrissat B."/>
            <person name="Grigoriev I."/>
            <person name="Martin F."/>
            <person name="Perotto S."/>
        </authorList>
    </citation>
    <scope>NUCLEOTIDE SEQUENCE [LARGE SCALE GENOMIC DNA]</scope>
    <source>
        <strain evidence="1 2">UAMH 7357</strain>
    </source>
</reference>
<name>A0A2J6QBG4_9HELO</name>
<dbReference type="AlphaFoldDB" id="A0A2J6QBG4"/>
<dbReference type="Proteomes" id="UP000235672">
    <property type="component" value="Unassembled WGS sequence"/>
</dbReference>
<evidence type="ECO:0000313" key="2">
    <source>
        <dbReference type="Proteomes" id="UP000235672"/>
    </source>
</evidence>
<keyword evidence="2" id="KW-1185">Reference proteome</keyword>
<sequence length="159" mass="17161">MPANSQSGSQHDLNDNDTTTLAEDSIDQTAGDSEFMHGVIGVSIRTSSSETSHASRRTWNGNDGAWQKHVYLEAFGGLSRVINTSSLTMCSDSTCKNLCIQWHTAIGIGHQMGRFFMDPARTLVTVSRPGTSSVTKMYRSSFSTISIGAVADGRNHIGM</sequence>